<dbReference type="InterPro" id="IPR023606">
    <property type="entry name" value="CoA-Trfase_III_dom_1_sf"/>
</dbReference>
<dbReference type="Gene3D" id="3.40.50.10540">
    <property type="entry name" value="Crotonobetainyl-coa:carnitine coa-transferase, domain 1"/>
    <property type="match status" value="1"/>
</dbReference>
<dbReference type="SUPFAM" id="SSF89796">
    <property type="entry name" value="CoA-transferase family III (CaiB/BaiF)"/>
    <property type="match status" value="1"/>
</dbReference>
<dbReference type="AlphaFoldDB" id="A0A238LH10"/>
<dbReference type="PANTHER" id="PTHR48207">
    <property type="entry name" value="SUCCINATE--HYDROXYMETHYLGLUTARATE COA-TRANSFERASE"/>
    <property type="match status" value="1"/>
</dbReference>
<name>A0A238LH10_9RHOB</name>
<evidence type="ECO:0000256" key="1">
    <source>
        <dbReference type="ARBA" id="ARBA00022679"/>
    </source>
</evidence>
<dbReference type="EC" id="2.8.3.16" evidence="2"/>
<dbReference type="InterPro" id="IPR003673">
    <property type="entry name" value="CoA-Trfase_fam_III"/>
</dbReference>
<accession>A0A238LH10</accession>
<proteinExistence type="predicted"/>
<gene>
    <name evidence="2" type="primary">frc_2</name>
    <name evidence="2" type="ORF">LOM8899_02992</name>
</gene>
<protein>
    <submittedName>
        <fullName evidence="2">Formyl-coenzyme A transferase</fullName>
        <ecNumber evidence="2">2.8.3.16</ecNumber>
    </submittedName>
</protein>
<organism evidence="2 3">
    <name type="scientific">Flavimaricola marinus</name>
    <dbReference type="NCBI Taxonomy" id="1819565"/>
    <lineage>
        <taxon>Bacteria</taxon>
        <taxon>Pseudomonadati</taxon>
        <taxon>Pseudomonadota</taxon>
        <taxon>Alphaproteobacteria</taxon>
        <taxon>Rhodobacterales</taxon>
        <taxon>Paracoccaceae</taxon>
        <taxon>Flavimaricola</taxon>
    </lineage>
</organism>
<reference evidence="2 3" key="1">
    <citation type="submission" date="2017-05" db="EMBL/GenBank/DDBJ databases">
        <authorList>
            <person name="Song R."/>
            <person name="Chenine A.L."/>
            <person name="Ruprecht R.M."/>
        </authorList>
    </citation>
    <scope>NUCLEOTIDE SEQUENCE [LARGE SCALE GENOMIC DNA]</scope>
    <source>
        <strain evidence="2 3">CECT 8899</strain>
    </source>
</reference>
<dbReference type="InterPro" id="IPR050483">
    <property type="entry name" value="CoA-transferase_III_domain"/>
</dbReference>
<keyword evidence="1 2" id="KW-0808">Transferase</keyword>
<sequence length="396" mass="42202">MRPLDGIRIVDFSRVLAGPMATQILAEFGAEVTKIERPGTGDESRVFEPVFDGGQSAYYSAFNRSKRSVAVDMKTDEGRKLAFEIAAQADVLVENFLPGGMDKLGLGYEALSAVNPGLVYVSNTGFGQTGPYRDRKGYDTIFQALSGIIDLTGHADGPPAKVGVPFADMTSGLWIAISALTGLLGRVSSGKGCHVDLSMMDVQVSLLALPAARHFALGETPGRIGTEHPGRVPSAAYQCAGGAWLFISASDQHWPLLCDVLGLTEMASDARFSKNRDRVRLRDEVTAALSAACATRDRTELAEALRAAGVPAGEVNTVPEILNDPHTRVRGMVDAFDDPDHGTTPGLRTPARFSGYDAHRFEAPPKLGADTRTILSDELGLTPDQIAALYEKGIVA</sequence>
<dbReference type="Proteomes" id="UP000201613">
    <property type="component" value="Unassembled WGS sequence"/>
</dbReference>
<dbReference type="PANTHER" id="PTHR48207:SF3">
    <property type="entry name" value="SUCCINATE--HYDROXYMETHYLGLUTARATE COA-TRANSFERASE"/>
    <property type="match status" value="1"/>
</dbReference>
<dbReference type="GO" id="GO:0033608">
    <property type="term" value="F:formyl-CoA transferase activity"/>
    <property type="evidence" value="ECO:0007669"/>
    <property type="project" value="UniProtKB-EC"/>
</dbReference>
<dbReference type="Gene3D" id="3.30.1540.10">
    <property type="entry name" value="formyl-coa transferase, domain 3"/>
    <property type="match status" value="1"/>
</dbReference>
<evidence type="ECO:0000313" key="2">
    <source>
        <dbReference type="EMBL" id="SMY08833.1"/>
    </source>
</evidence>
<evidence type="ECO:0000313" key="3">
    <source>
        <dbReference type="Proteomes" id="UP000201613"/>
    </source>
</evidence>
<keyword evidence="3" id="KW-1185">Reference proteome</keyword>
<dbReference type="EMBL" id="FXZK01000006">
    <property type="protein sequence ID" value="SMY08833.1"/>
    <property type="molecule type" value="Genomic_DNA"/>
</dbReference>
<dbReference type="Pfam" id="PF02515">
    <property type="entry name" value="CoA_transf_3"/>
    <property type="match status" value="1"/>
</dbReference>
<dbReference type="OrthoDB" id="7208981at2"/>
<dbReference type="InterPro" id="IPR044855">
    <property type="entry name" value="CoA-Trfase_III_dom3_sf"/>
</dbReference>
<dbReference type="RefSeq" id="WP_093993034.1">
    <property type="nucleotide sequence ID" value="NZ_FXZK01000006.1"/>
</dbReference>